<keyword evidence="1" id="KW-0812">Transmembrane</keyword>
<dbReference type="GO" id="GO:0006312">
    <property type="term" value="P:mitotic recombination"/>
    <property type="evidence" value="ECO:0007669"/>
    <property type="project" value="TreeGrafter"/>
</dbReference>
<dbReference type="InterPro" id="IPR007696">
    <property type="entry name" value="DNA_mismatch_repair_MutS_core"/>
</dbReference>
<gene>
    <name evidence="3" type="ORF">CTI12_AA534250</name>
</gene>
<evidence type="ECO:0000259" key="2">
    <source>
        <dbReference type="Pfam" id="PF05192"/>
    </source>
</evidence>
<name>A0A2U1L3L0_ARTAN</name>
<dbReference type="PANTHER" id="PTHR11361">
    <property type="entry name" value="DNA MISMATCH REPAIR PROTEIN MUTS FAMILY MEMBER"/>
    <property type="match status" value="1"/>
</dbReference>
<keyword evidence="1" id="KW-0472">Membrane</keyword>
<dbReference type="EMBL" id="PKPP01011748">
    <property type="protein sequence ID" value="PWA43577.1"/>
    <property type="molecule type" value="Genomic_DNA"/>
</dbReference>
<feature type="domain" description="DNA mismatch repair protein MutS core" evidence="2">
    <location>
        <begin position="83"/>
        <end position="168"/>
    </location>
</feature>
<dbReference type="GO" id="GO:0006298">
    <property type="term" value="P:mismatch repair"/>
    <property type="evidence" value="ECO:0007669"/>
    <property type="project" value="InterPro"/>
</dbReference>
<evidence type="ECO:0000313" key="4">
    <source>
        <dbReference type="Proteomes" id="UP000245207"/>
    </source>
</evidence>
<reference evidence="3 4" key="1">
    <citation type="journal article" date="2018" name="Mol. Plant">
        <title>The genome of Artemisia annua provides insight into the evolution of Asteraceae family and artemisinin biosynthesis.</title>
        <authorList>
            <person name="Shen Q."/>
            <person name="Zhang L."/>
            <person name="Liao Z."/>
            <person name="Wang S."/>
            <person name="Yan T."/>
            <person name="Shi P."/>
            <person name="Liu M."/>
            <person name="Fu X."/>
            <person name="Pan Q."/>
            <person name="Wang Y."/>
            <person name="Lv Z."/>
            <person name="Lu X."/>
            <person name="Zhang F."/>
            <person name="Jiang W."/>
            <person name="Ma Y."/>
            <person name="Chen M."/>
            <person name="Hao X."/>
            <person name="Li L."/>
            <person name="Tang Y."/>
            <person name="Lv G."/>
            <person name="Zhou Y."/>
            <person name="Sun X."/>
            <person name="Brodelius P.E."/>
            <person name="Rose J.K.C."/>
            <person name="Tang K."/>
        </authorList>
    </citation>
    <scope>NUCLEOTIDE SEQUENCE [LARGE SCALE GENOMIC DNA]</scope>
    <source>
        <strain evidence="4">cv. Huhao1</strain>
        <tissue evidence="3">Leaf</tissue>
    </source>
</reference>
<dbReference type="Gene3D" id="1.10.1420.10">
    <property type="match status" value="1"/>
</dbReference>
<dbReference type="InterPro" id="IPR036187">
    <property type="entry name" value="DNA_mismatch_repair_MutS_sf"/>
</dbReference>
<feature type="transmembrane region" description="Helical" evidence="1">
    <location>
        <begin position="66"/>
        <end position="88"/>
    </location>
</feature>
<dbReference type="Proteomes" id="UP000245207">
    <property type="component" value="Unassembled WGS sequence"/>
</dbReference>
<dbReference type="STRING" id="35608.A0A2U1L3L0"/>
<keyword evidence="4" id="KW-1185">Reference proteome</keyword>
<organism evidence="3 4">
    <name type="scientific">Artemisia annua</name>
    <name type="common">Sweet wormwood</name>
    <dbReference type="NCBI Taxonomy" id="35608"/>
    <lineage>
        <taxon>Eukaryota</taxon>
        <taxon>Viridiplantae</taxon>
        <taxon>Streptophyta</taxon>
        <taxon>Embryophyta</taxon>
        <taxon>Tracheophyta</taxon>
        <taxon>Spermatophyta</taxon>
        <taxon>Magnoliopsida</taxon>
        <taxon>eudicotyledons</taxon>
        <taxon>Gunneridae</taxon>
        <taxon>Pentapetalae</taxon>
        <taxon>asterids</taxon>
        <taxon>campanulids</taxon>
        <taxon>Asterales</taxon>
        <taxon>Asteraceae</taxon>
        <taxon>Asteroideae</taxon>
        <taxon>Anthemideae</taxon>
        <taxon>Artemisiinae</taxon>
        <taxon>Artemisia</taxon>
    </lineage>
</organism>
<sequence>MYDLFRGGLTDLLKPPAVGTVVDLLAAPLCRGSRCRPMCVWAVVVVGTMLGPAIPCVLVLESFMAAPLVAHHLLLKAEFVILTALNVMESKTYANKNFSLFGIMNRTCKAGMGRRLLHMWLKQPLMDVTEINVRLDLVQTFVKDTGFSQDMRQHLKRICDVARMSMKLT</sequence>
<dbReference type="OrthoDB" id="295033at2759"/>
<dbReference type="GO" id="GO:0140664">
    <property type="term" value="F:ATP-dependent DNA damage sensor activity"/>
    <property type="evidence" value="ECO:0007669"/>
    <property type="project" value="InterPro"/>
</dbReference>
<evidence type="ECO:0000313" key="3">
    <source>
        <dbReference type="EMBL" id="PWA43577.1"/>
    </source>
</evidence>
<dbReference type="GO" id="GO:0032301">
    <property type="term" value="C:MutSalpha complex"/>
    <property type="evidence" value="ECO:0007669"/>
    <property type="project" value="TreeGrafter"/>
</dbReference>
<dbReference type="Pfam" id="PF05192">
    <property type="entry name" value="MutS_III"/>
    <property type="match status" value="1"/>
</dbReference>
<feature type="transmembrane region" description="Helical" evidence="1">
    <location>
        <begin position="39"/>
        <end position="60"/>
    </location>
</feature>
<evidence type="ECO:0000256" key="1">
    <source>
        <dbReference type="SAM" id="Phobius"/>
    </source>
</evidence>
<dbReference type="GO" id="GO:0005524">
    <property type="term" value="F:ATP binding"/>
    <property type="evidence" value="ECO:0007669"/>
    <property type="project" value="InterPro"/>
</dbReference>
<dbReference type="GO" id="GO:0030983">
    <property type="term" value="F:mismatched DNA binding"/>
    <property type="evidence" value="ECO:0007669"/>
    <property type="project" value="InterPro"/>
</dbReference>
<dbReference type="SUPFAM" id="SSF48334">
    <property type="entry name" value="DNA repair protein MutS, domain III"/>
    <property type="match status" value="1"/>
</dbReference>
<proteinExistence type="predicted"/>
<protein>
    <submittedName>
        <fullName evidence="3">DNA mismatch repair protein, MSH2</fullName>
    </submittedName>
</protein>
<dbReference type="InterPro" id="IPR045076">
    <property type="entry name" value="MutS"/>
</dbReference>
<dbReference type="PANTHER" id="PTHR11361:SF35">
    <property type="entry name" value="DNA MISMATCH REPAIR PROTEIN MSH2"/>
    <property type="match status" value="1"/>
</dbReference>
<dbReference type="AlphaFoldDB" id="A0A2U1L3L0"/>
<accession>A0A2U1L3L0</accession>
<keyword evidence="1" id="KW-1133">Transmembrane helix</keyword>
<comment type="caution">
    <text evidence="3">The sequence shown here is derived from an EMBL/GenBank/DDBJ whole genome shotgun (WGS) entry which is preliminary data.</text>
</comment>